<dbReference type="Proteomes" id="UP000264800">
    <property type="component" value="Unplaced"/>
</dbReference>
<dbReference type="GO" id="GO:0005634">
    <property type="term" value="C:nucleus"/>
    <property type="evidence" value="ECO:0007669"/>
    <property type="project" value="TreeGrafter"/>
</dbReference>
<evidence type="ECO:0000256" key="1">
    <source>
        <dbReference type="ARBA" id="ARBA00022723"/>
    </source>
</evidence>
<evidence type="ECO:0000313" key="5">
    <source>
        <dbReference type="Ensembl" id="ENSKMAP00000016671.1"/>
    </source>
</evidence>
<dbReference type="GeneTree" id="ENSGT00980000199452"/>
<accession>A0A3Q3AK35</accession>
<reference evidence="5" key="2">
    <citation type="submission" date="2025-09" db="UniProtKB">
        <authorList>
            <consortium name="Ensembl"/>
        </authorList>
    </citation>
    <scope>IDENTIFICATION</scope>
</reference>
<dbReference type="GO" id="GO:0008311">
    <property type="term" value="F:double-stranded DNA 3'-5' DNA exonuclease activity"/>
    <property type="evidence" value="ECO:0007669"/>
    <property type="project" value="TreeGrafter"/>
</dbReference>
<dbReference type="STRING" id="37003.ENSKMAP00000016671"/>
<evidence type="ECO:0000256" key="3">
    <source>
        <dbReference type="ARBA" id="ARBA00022842"/>
    </source>
</evidence>
<name>A0A3Q3AK35_KRYMA</name>
<evidence type="ECO:0000313" key="6">
    <source>
        <dbReference type="Proteomes" id="UP000264800"/>
    </source>
</evidence>
<dbReference type="OMA" id="MLEVYIN"/>
<dbReference type="InterPro" id="IPR004808">
    <property type="entry name" value="AP_endonuc_1"/>
</dbReference>
<dbReference type="GO" id="GO:0008081">
    <property type="term" value="F:phosphoric diester hydrolase activity"/>
    <property type="evidence" value="ECO:0007669"/>
    <property type="project" value="TreeGrafter"/>
</dbReference>
<keyword evidence="4" id="KW-0464">Manganese</keyword>
<keyword evidence="2" id="KW-0378">Hydrolase</keyword>
<keyword evidence="1 4" id="KW-0479">Metal-binding</keyword>
<keyword evidence="6" id="KW-1185">Reference proteome</keyword>
<evidence type="ECO:0000256" key="2">
    <source>
        <dbReference type="ARBA" id="ARBA00022801"/>
    </source>
</evidence>
<feature type="binding site" evidence="4">
    <location>
        <position position="39"/>
    </location>
    <ligand>
        <name>Mg(2+)</name>
        <dbReference type="ChEBI" id="CHEBI:18420"/>
        <label>1</label>
    </ligand>
</feature>
<reference evidence="5" key="1">
    <citation type="submission" date="2025-08" db="UniProtKB">
        <authorList>
            <consortium name="Ensembl"/>
        </authorList>
    </citation>
    <scope>IDENTIFICATION</scope>
</reference>
<dbReference type="Ensembl" id="ENSKMAT00000016905.1">
    <property type="protein sequence ID" value="ENSKMAP00000016671.1"/>
    <property type="gene ID" value="ENSKMAG00000012443.1"/>
</dbReference>
<dbReference type="GO" id="GO:0046872">
    <property type="term" value="F:metal ion binding"/>
    <property type="evidence" value="ECO:0007669"/>
    <property type="project" value="UniProtKB-KW"/>
</dbReference>
<dbReference type="PANTHER" id="PTHR22748:SF26">
    <property type="entry name" value="ENDONUCLEASE_EXONUCLEASE_PHOSPHATASE DOMAIN-CONTAINING PROTEIN"/>
    <property type="match status" value="1"/>
</dbReference>
<dbReference type="GO" id="GO:0006284">
    <property type="term" value="P:base-excision repair"/>
    <property type="evidence" value="ECO:0007669"/>
    <property type="project" value="TreeGrafter"/>
</dbReference>
<evidence type="ECO:0008006" key="7">
    <source>
        <dbReference type="Google" id="ProtNLM"/>
    </source>
</evidence>
<organism evidence="5 6">
    <name type="scientific">Kryptolebias marmoratus</name>
    <name type="common">Mangrove killifish</name>
    <name type="synonym">Rivulus marmoratus</name>
    <dbReference type="NCBI Taxonomy" id="37003"/>
    <lineage>
        <taxon>Eukaryota</taxon>
        <taxon>Metazoa</taxon>
        <taxon>Chordata</taxon>
        <taxon>Craniata</taxon>
        <taxon>Vertebrata</taxon>
        <taxon>Euteleostomi</taxon>
        <taxon>Actinopterygii</taxon>
        <taxon>Neopterygii</taxon>
        <taxon>Teleostei</taxon>
        <taxon>Neoteleostei</taxon>
        <taxon>Acanthomorphata</taxon>
        <taxon>Ovalentaria</taxon>
        <taxon>Atherinomorphae</taxon>
        <taxon>Cyprinodontiformes</taxon>
        <taxon>Rivulidae</taxon>
        <taxon>Kryptolebias</taxon>
    </lineage>
</organism>
<sequence length="223" mass="24990">MVALNLISINARGLNTPHEGTIILEFLRKKNMHFATIQESHLMHKDAGRMANKFYHPIATSSATTKYKGVMVLCKCNLKFNLIGSWADDAGRIAIAKICMEGKNIAFISAYAPNTYDAAFYDMVTKSMLDLAGFHLVLDFSIYSGRHKTFSQLDFIFASKDLFRNVQNAYYVPVAWSDHKPIYFKIILKRQWCPLAGTSHNTPISKTSTGFVSRLSVSAAAHL</sequence>
<dbReference type="GO" id="GO:0003906">
    <property type="term" value="F:DNA-(apurinic or apyrimidinic site) endonuclease activity"/>
    <property type="evidence" value="ECO:0007669"/>
    <property type="project" value="TreeGrafter"/>
</dbReference>
<evidence type="ECO:0000256" key="4">
    <source>
        <dbReference type="PIRSR" id="PIRSR604808-2"/>
    </source>
</evidence>
<keyword evidence="3 4" id="KW-0460">Magnesium</keyword>
<dbReference type="AlphaFoldDB" id="A0A3Q3AK35"/>
<proteinExistence type="predicted"/>
<dbReference type="SUPFAM" id="SSF56219">
    <property type="entry name" value="DNase I-like"/>
    <property type="match status" value="1"/>
</dbReference>
<dbReference type="PANTHER" id="PTHR22748">
    <property type="entry name" value="AP ENDONUCLEASE"/>
    <property type="match status" value="1"/>
</dbReference>
<comment type="cofactor">
    <cofactor evidence="4">
        <name>Mg(2+)</name>
        <dbReference type="ChEBI" id="CHEBI:18420"/>
    </cofactor>
    <cofactor evidence="4">
        <name>Mn(2+)</name>
        <dbReference type="ChEBI" id="CHEBI:29035"/>
    </cofactor>
    <text evidence="4">Probably binds two magnesium or manganese ions per subunit.</text>
</comment>
<protein>
    <recommendedName>
        <fullName evidence="7">Endonuclease/exonuclease/phosphatase domain-containing protein</fullName>
    </recommendedName>
</protein>
<feature type="binding site" evidence="4">
    <location>
        <position position="10"/>
    </location>
    <ligand>
        <name>Mg(2+)</name>
        <dbReference type="ChEBI" id="CHEBI:18420"/>
        <label>1</label>
    </ligand>
</feature>
<dbReference type="Gene3D" id="3.60.10.10">
    <property type="entry name" value="Endonuclease/exonuclease/phosphatase"/>
    <property type="match status" value="2"/>
</dbReference>
<dbReference type="InterPro" id="IPR036691">
    <property type="entry name" value="Endo/exonu/phosph_ase_sf"/>
</dbReference>